<keyword evidence="2" id="KW-1133">Transmembrane helix</keyword>
<feature type="compositionally biased region" description="Pro residues" evidence="1">
    <location>
        <begin position="579"/>
        <end position="588"/>
    </location>
</feature>
<evidence type="ECO:0008006" key="5">
    <source>
        <dbReference type="Google" id="ProtNLM"/>
    </source>
</evidence>
<evidence type="ECO:0000313" key="4">
    <source>
        <dbReference type="Proteomes" id="UP000807716"/>
    </source>
</evidence>
<feature type="compositionally biased region" description="Polar residues" evidence="1">
    <location>
        <begin position="728"/>
        <end position="740"/>
    </location>
</feature>
<keyword evidence="2" id="KW-0812">Transmembrane</keyword>
<organism evidence="3 4">
    <name type="scientific">Actinomortierella ambigua</name>
    <dbReference type="NCBI Taxonomy" id="1343610"/>
    <lineage>
        <taxon>Eukaryota</taxon>
        <taxon>Fungi</taxon>
        <taxon>Fungi incertae sedis</taxon>
        <taxon>Mucoromycota</taxon>
        <taxon>Mortierellomycotina</taxon>
        <taxon>Mortierellomycetes</taxon>
        <taxon>Mortierellales</taxon>
        <taxon>Mortierellaceae</taxon>
        <taxon>Actinomortierella</taxon>
    </lineage>
</organism>
<comment type="caution">
    <text evidence="3">The sequence shown here is derived from an EMBL/GenBank/DDBJ whole genome shotgun (WGS) entry which is preliminary data.</text>
</comment>
<feature type="transmembrane region" description="Helical" evidence="2">
    <location>
        <begin position="363"/>
        <end position="383"/>
    </location>
</feature>
<evidence type="ECO:0000256" key="1">
    <source>
        <dbReference type="SAM" id="MobiDB-lite"/>
    </source>
</evidence>
<dbReference type="Proteomes" id="UP000807716">
    <property type="component" value="Unassembled WGS sequence"/>
</dbReference>
<feature type="region of interest" description="Disordered" evidence="1">
    <location>
        <begin position="437"/>
        <end position="488"/>
    </location>
</feature>
<accession>A0A9P6QCE2</accession>
<name>A0A9P6QCE2_9FUNG</name>
<feature type="region of interest" description="Disordered" evidence="1">
    <location>
        <begin position="341"/>
        <end position="362"/>
    </location>
</feature>
<protein>
    <recommendedName>
        <fullName evidence="5">Transmembrane protein</fullName>
    </recommendedName>
</protein>
<dbReference type="EMBL" id="JAAAJB010000145">
    <property type="protein sequence ID" value="KAG0264186.1"/>
    <property type="molecule type" value="Genomic_DNA"/>
</dbReference>
<feature type="compositionally biased region" description="Low complexity" evidence="1">
    <location>
        <begin position="603"/>
        <end position="625"/>
    </location>
</feature>
<proteinExistence type="predicted"/>
<dbReference type="AlphaFoldDB" id="A0A9P6QCE2"/>
<gene>
    <name evidence="3" type="ORF">DFQ27_001370</name>
</gene>
<evidence type="ECO:0000313" key="3">
    <source>
        <dbReference type="EMBL" id="KAG0264186.1"/>
    </source>
</evidence>
<dbReference type="OrthoDB" id="2444659at2759"/>
<feature type="compositionally biased region" description="Low complexity" evidence="1">
    <location>
        <begin position="694"/>
        <end position="727"/>
    </location>
</feature>
<feature type="compositionally biased region" description="Pro residues" evidence="1">
    <location>
        <begin position="474"/>
        <end position="486"/>
    </location>
</feature>
<reference evidence="3" key="1">
    <citation type="journal article" date="2020" name="Fungal Divers.">
        <title>Resolving the Mortierellaceae phylogeny through synthesis of multi-gene phylogenetics and phylogenomics.</title>
        <authorList>
            <person name="Vandepol N."/>
            <person name="Liber J."/>
            <person name="Desiro A."/>
            <person name="Na H."/>
            <person name="Kennedy M."/>
            <person name="Barry K."/>
            <person name="Grigoriev I.V."/>
            <person name="Miller A.N."/>
            <person name="O'Donnell K."/>
            <person name="Stajich J.E."/>
            <person name="Bonito G."/>
        </authorList>
    </citation>
    <scope>NUCLEOTIDE SEQUENCE</scope>
    <source>
        <strain evidence="3">BC1065</strain>
    </source>
</reference>
<feature type="compositionally biased region" description="Pro residues" evidence="1">
    <location>
        <begin position="633"/>
        <end position="648"/>
    </location>
</feature>
<sequence>MTSLKLDCLAKDETTMTLYGLAAAMAAGQKEQLILVKSNSRPLSVDNIVWQVVSAVDREKVPHMFSQQAGGITTCAVDPTGVFVALSPDAGMAPPGGIRFNPPANSTVSGEWRNITMASNYMWSPTKMRSIIFPVPESTPPNKYSFVHVFMSPSSEIRFGFLVASSGWQFELLDAVWKTVAARSMAIYSSGQLFTIHSDIATGARIEMTPITSTNIPASPTPNKNTPLPESCVSTIDTLRVTLSNNRLAIVCKMKRPATSVLYRYNGNVFESATQINKAFASYVVSEALEGVNGQAPFIFLQDSSDNNLPTLSINLDTRMAGEISTSSARASVPYTYDSSARWANDPDAPPPRDAPSEGIQPGTIGAIVGGVVGLVTVSLILIQWHRKRKIRAAQNAQFKEQKIPPVDPAGMDETNSFPPNKQFTAGAGIGAYPAPALPAMGTHPRPHVYTSLAGSSQPGGEPEAILGHDPSAVPLPPGAAIPLQPPRQHNDEAWLNKVPYYASGQPPTGSTVSLANPQVIPASSAAPFEHDDPMAIHAAILAAAAAQQPSLFMAPNHLGSTPSTTHLAPQAFTATHLPSPPSPPRPPASGVASVDTPVSYHPAAAPIPSSGSSSPNTKPNTPTAMATKIPTHSPPPYPALTRPPPNNPHAYIEPQPPQRPAGAAAGTSYAEFHDDDGDVPLLPYQRPPPPVPQQQQQQQQQQAQPSYDMSGSGSTYSPTTTYAASPVQSSTGTLTSQDAAWSPIVPNHTRPARHPQQR</sequence>
<feature type="region of interest" description="Disordered" evidence="1">
    <location>
        <begin position="574"/>
        <end position="759"/>
    </location>
</feature>
<keyword evidence="4" id="KW-1185">Reference proteome</keyword>
<keyword evidence="2" id="KW-0472">Membrane</keyword>
<evidence type="ECO:0000256" key="2">
    <source>
        <dbReference type="SAM" id="Phobius"/>
    </source>
</evidence>